<sequence length="350" mass="39562">MGHQCAIPFRISGGMLARYAKEPSGAAEWGAPKTPPTLSVDSARGGGTMERPTRRPKSNSERGKEFRAKRKKHEAELEAAVYRLRAHIAEMEMTRTVYERKALQARHNDTGSLPRLIREYFSMFRFGLRNADLPMGNKRSLLSSEAALHKIKRQELFLHQIIDNDAVVGEKLGPSASIAQWRSYTIAHGSLRHELERMEAFGTAEEPIVVVYSSIYVRISRDTFKYMFPKALQREDIVQRFVHRDVVYRAVFRFHFTPEGRIAFEGADIGIIDGLREAGFSAEEIAELMEHTVVTSQSMIPDIEADDSVEASPLDRTAAVQSPKKLSVGFLLSHDDEEQPEHDERVVEVP</sequence>
<protein>
    <submittedName>
        <fullName evidence="2">Uncharacterized protein</fullName>
    </submittedName>
</protein>
<name>A0AAD5M0Y1_PYTIN</name>
<feature type="region of interest" description="Disordered" evidence="1">
    <location>
        <begin position="22"/>
        <end position="70"/>
    </location>
</feature>
<comment type="caution">
    <text evidence="2">The sequence shown here is derived from an EMBL/GenBank/DDBJ whole genome shotgun (WGS) entry which is preliminary data.</text>
</comment>
<keyword evidence="3" id="KW-1185">Reference proteome</keyword>
<accession>A0AAD5M0Y1</accession>
<dbReference type="Proteomes" id="UP001209570">
    <property type="component" value="Unassembled WGS sequence"/>
</dbReference>
<gene>
    <name evidence="2" type="ORF">P43SY_000311</name>
</gene>
<dbReference type="AlphaFoldDB" id="A0AAD5M0Y1"/>
<evidence type="ECO:0000313" key="3">
    <source>
        <dbReference type="Proteomes" id="UP001209570"/>
    </source>
</evidence>
<dbReference type="EMBL" id="JAKCXM010000156">
    <property type="protein sequence ID" value="KAJ0400371.1"/>
    <property type="molecule type" value="Genomic_DNA"/>
</dbReference>
<organism evidence="2 3">
    <name type="scientific">Pythium insidiosum</name>
    <name type="common">Pythiosis disease agent</name>
    <dbReference type="NCBI Taxonomy" id="114742"/>
    <lineage>
        <taxon>Eukaryota</taxon>
        <taxon>Sar</taxon>
        <taxon>Stramenopiles</taxon>
        <taxon>Oomycota</taxon>
        <taxon>Peronosporomycetes</taxon>
        <taxon>Pythiales</taxon>
        <taxon>Pythiaceae</taxon>
        <taxon>Pythium</taxon>
    </lineage>
</organism>
<proteinExistence type="predicted"/>
<evidence type="ECO:0000256" key="1">
    <source>
        <dbReference type="SAM" id="MobiDB-lite"/>
    </source>
</evidence>
<evidence type="ECO:0000313" key="2">
    <source>
        <dbReference type="EMBL" id="KAJ0400371.1"/>
    </source>
</evidence>
<reference evidence="2" key="1">
    <citation type="submission" date="2021-12" db="EMBL/GenBank/DDBJ databases">
        <title>Prjna785345.</title>
        <authorList>
            <person name="Rujirawat T."/>
            <person name="Krajaejun T."/>
        </authorList>
    </citation>
    <scope>NUCLEOTIDE SEQUENCE</scope>
    <source>
        <strain evidence="2">Pi057C3</strain>
    </source>
</reference>